<reference evidence="3 4" key="1">
    <citation type="submission" date="2020-09" db="EMBL/GenBank/DDBJ databases">
        <authorList>
            <person name="Ashkenazy H."/>
        </authorList>
    </citation>
    <scope>NUCLEOTIDE SEQUENCE [LARGE SCALE GENOMIC DNA]</scope>
    <source>
        <strain evidence="4">cv. Cdm-0</strain>
    </source>
</reference>
<evidence type="ECO:0000256" key="1">
    <source>
        <dbReference type="SAM" id="MobiDB-lite"/>
    </source>
</evidence>
<organism evidence="3 4">
    <name type="scientific">Arabidopsis thaliana</name>
    <name type="common">Mouse-ear cress</name>
    <dbReference type="NCBI Taxonomy" id="3702"/>
    <lineage>
        <taxon>Eukaryota</taxon>
        <taxon>Viridiplantae</taxon>
        <taxon>Streptophyta</taxon>
        <taxon>Embryophyta</taxon>
        <taxon>Tracheophyta</taxon>
        <taxon>Spermatophyta</taxon>
        <taxon>Magnoliopsida</taxon>
        <taxon>eudicotyledons</taxon>
        <taxon>Gunneridae</taxon>
        <taxon>Pentapetalae</taxon>
        <taxon>rosids</taxon>
        <taxon>malvids</taxon>
        <taxon>Brassicales</taxon>
        <taxon>Brassicaceae</taxon>
        <taxon>Camelineae</taxon>
        <taxon>Arabidopsis</taxon>
    </lineage>
</organism>
<evidence type="ECO:0000259" key="2">
    <source>
        <dbReference type="Pfam" id="PF14111"/>
    </source>
</evidence>
<sequence>MYGCKSKMDGTLMGYTVFLLQEIALGIEDEAINLPFDLCEEAISETRYSLIVKPVNPRKQNLRAMASALPRLWGVGEEVSSRILDSRKIQFLFQSEDSMASVLRRGPWSFNEWMCVVQKWNPNHTDQDLKRIPFWIQIRGISLHFLTERMVTSIGGRLDQEQQLNHLTDSGAEEENQSSSKKRKMEPTPSAEHISVFPLVCCEMKQGYGTKETEHKVVKRQRRESEALELRNWFLMQTTTPTQSSSTAGRFTQTPPTTNREGTVGQKPPEPP</sequence>
<dbReference type="InterPro" id="IPR025558">
    <property type="entry name" value="DUF4283"/>
</dbReference>
<feature type="domain" description="DUF4283" evidence="2">
    <location>
        <begin position="45"/>
        <end position="124"/>
    </location>
</feature>
<protein>
    <submittedName>
        <fullName evidence="3">(thale cress) hypothetical protein</fullName>
    </submittedName>
</protein>
<evidence type="ECO:0000313" key="4">
    <source>
        <dbReference type="Proteomes" id="UP000516314"/>
    </source>
</evidence>
<dbReference type="Pfam" id="PF14111">
    <property type="entry name" value="DUF4283"/>
    <property type="match status" value="1"/>
</dbReference>
<gene>
    <name evidence="3" type="ORF">AT9943_LOCUS3026</name>
</gene>
<feature type="region of interest" description="Disordered" evidence="1">
    <location>
        <begin position="168"/>
        <end position="190"/>
    </location>
</feature>
<accession>A0A7G2DVA2</accession>
<dbReference type="PANTHER" id="PTHR31286:SF178">
    <property type="entry name" value="DUF4283 DOMAIN-CONTAINING PROTEIN"/>
    <property type="match status" value="1"/>
</dbReference>
<dbReference type="EMBL" id="LR881466">
    <property type="protein sequence ID" value="CAD5314601.1"/>
    <property type="molecule type" value="Genomic_DNA"/>
</dbReference>
<proteinExistence type="predicted"/>
<feature type="compositionally biased region" description="Polar residues" evidence="1">
    <location>
        <begin position="248"/>
        <end position="261"/>
    </location>
</feature>
<dbReference type="PANTHER" id="PTHR31286">
    <property type="entry name" value="GLYCINE-RICH CELL WALL STRUCTURAL PROTEIN 1.8-LIKE"/>
    <property type="match status" value="1"/>
</dbReference>
<dbReference type="InterPro" id="IPR040256">
    <property type="entry name" value="At4g02000-like"/>
</dbReference>
<dbReference type="AlphaFoldDB" id="A0A7G2DVA2"/>
<dbReference type="Proteomes" id="UP000516314">
    <property type="component" value="Chromosome 1"/>
</dbReference>
<feature type="region of interest" description="Disordered" evidence="1">
    <location>
        <begin position="235"/>
        <end position="272"/>
    </location>
</feature>
<evidence type="ECO:0000313" key="3">
    <source>
        <dbReference type="EMBL" id="CAD5314601.1"/>
    </source>
</evidence>
<name>A0A7G2DVA2_ARATH</name>
<feature type="compositionally biased region" description="Low complexity" evidence="1">
    <location>
        <begin position="237"/>
        <end position="247"/>
    </location>
</feature>